<reference evidence="1" key="1">
    <citation type="journal article" date="2019" name="bioRxiv">
        <title>The Genome of the Zebra Mussel, Dreissena polymorpha: A Resource for Invasive Species Research.</title>
        <authorList>
            <person name="McCartney M.A."/>
            <person name="Auch B."/>
            <person name="Kono T."/>
            <person name="Mallez S."/>
            <person name="Zhang Y."/>
            <person name="Obille A."/>
            <person name="Becker A."/>
            <person name="Abrahante J.E."/>
            <person name="Garbe J."/>
            <person name="Badalamenti J.P."/>
            <person name="Herman A."/>
            <person name="Mangelson H."/>
            <person name="Liachko I."/>
            <person name="Sullivan S."/>
            <person name="Sone E.D."/>
            <person name="Koren S."/>
            <person name="Silverstein K.A.T."/>
            <person name="Beckman K.B."/>
            <person name="Gohl D.M."/>
        </authorList>
    </citation>
    <scope>NUCLEOTIDE SEQUENCE</scope>
    <source>
        <strain evidence="1">Duluth1</strain>
        <tissue evidence="1">Whole animal</tissue>
    </source>
</reference>
<proteinExistence type="predicted"/>
<dbReference type="Proteomes" id="UP000828390">
    <property type="component" value="Unassembled WGS sequence"/>
</dbReference>
<evidence type="ECO:0000313" key="2">
    <source>
        <dbReference type="Proteomes" id="UP000828390"/>
    </source>
</evidence>
<sequence>MAAGVHYIIWWQRWDLLHKPATVLNCPPQATKWLKVVIQFFSKSWKRCDKKIKPS</sequence>
<comment type="caution">
    <text evidence="1">The sequence shown here is derived from an EMBL/GenBank/DDBJ whole genome shotgun (WGS) entry which is preliminary data.</text>
</comment>
<reference evidence="1" key="2">
    <citation type="submission" date="2020-11" db="EMBL/GenBank/DDBJ databases">
        <authorList>
            <person name="McCartney M.A."/>
            <person name="Auch B."/>
            <person name="Kono T."/>
            <person name="Mallez S."/>
            <person name="Becker A."/>
            <person name="Gohl D.M."/>
            <person name="Silverstein K.A.T."/>
            <person name="Koren S."/>
            <person name="Bechman K.B."/>
            <person name="Herman A."/>
            <person name="Abrahante J.E."/>
            <person name="Garbe J."/>
        </authorList>
    </citation>
    <scope>NUCLEOTIDE SEQUENCE</scope>
    <source>
        <strain evidence="1">Duluth1</strain>
        <tissue evidence="1">Whole animal</tissue>
    </source>
</reference>
<organism evidence="1 2">
    <name type="scientific">Dreissena polymorpha</name>
    <name type="common">Zebra mussel</name>
    <name type="synonym">Mytilus polymorpha</name>
    <dbReference type="NCBI Taxonomy" id="45954"/>
    <lineage>
        <taxon>Eukaryota</taxon>
        <taxon>Metazoa</taxon>
        <taxon>Spiralia</taxon>
        <taxon>Lophotrochozoa</taxon>
        <taxon>Mollusca</taxon>
        <taxon>Bivalvia</taxon>
        <taxon>Autobranchia</taxon>
        <taxon>Heteroconchia</taxon>
        <taxon>Euheterodonta</taxon>
        <taxon>Imparidentia</taxon>
        <taxon>Neoheterodontei</taxon>
        <taxon>Myida</taxon>
        <taxon>Dreissenoidea</taxon>
        <taxon>Dreissenidae</taxon>
        <taxon>Dreissena</taxon>
    </lineage>
</organism>
<name>A0A9D4HCT6_DREPO</name>
<dbReference type="AlphaFoldDB" id="A0A9D4HCT6"/>
<dbReference type="EMBL" id="JAIWYP010000013">
    <property type="protein sequence ID" value="KAH3715220.1"/>
    <property type="molecule type" value="Genomic_DNA"/>
</dbReference>
<keyword evidence="2" id="KW-1185">Reference proteome</keyword>
<evidence type="ECO:0000313" key="1">
    <source>
        <dbReference type="EMBL" id="KAH3715220.1"/>
    </source>
</evidence>
<gene>
    <name evidence="1" type="ORF">DPMN_057926</name>
</gene>
<accession>A0A9D4HCT6</accession>
<protein>
    <submittedName>
        <fullName evidence="1">Uncharacterized protein</fullName>
    </submittedName>
</protein>